<protein>
    <submittedName>
        <fullName evidence="5">ABC transporter substrate-binding protein</fullName>
    </submittedName>
</protein>
<dbReference type="Gene3D" id="3.40.50.2300">
    <property type="match status" value="2"/>
</dbReference>
<keyword evidence="3" id="KW-0813">Transport</keyword>
<reference evidence="5 6" key="1">
    <citation type="submission" date="2020-09" db="EMBL/GenBank/DDBJ databases">
        <title>Roseomonas.</title>
        <authorList>
            <person name="Zhu W."/>
        </authorList>
    </citation>
    <scope>NUCLEOTIDE SEQUENCE [LARGE SCALE GENOMIC DNA]</scope>
    <source>
        <strain evidence="5 6">573</strain>
    </source>
</reference>
<sequence length="408" mass="43522">MAQVNHGPGRRQVVAGLAAAALLRPAIGRAQGGEAIRIGLVYPKQGTFADLGAGAAAGAQLILEQAGARVLGRPVQTIWLDDPNPQSAQQNMQKLIEEEKVTAVLGGASGATALALSALAKRAKMPFITLSGATTLTGKDCNRYTFRCNAPAPVAVRAIAPVLLERGKRWYFLMPDYAFGQDVYAAYKAFLDAAGGQQVGYDKTPLGTSDFSGFILKIRQARPDVVVTALSGNDLPLLLKQYADFGMKDGAPISSPIITDTDIVNAGQQASGIYGKVWHYEDPKNSEADNAFTKAYVAKMGRPPHANSFLAAVSMRLMLAGIEKAGSTQADAIVRALEGVRIEDGDFPIFFREWDHQLMHRAVVLKVRPQYTDPWKALEVIKSAPDAPAGLDALYGQRADSACAIGDL</sequence>
<evidence type="ECO:0000256" key="1">
    <source>
        <dbReference type="ARBA" id="ARBA00010062"/>
    </source>
</evidence>
<dbReference type="PANTHER" id="PTHR30483">
    <property type="entry name" value="LEUCINE-SPECIFIC-BINDING PROTEIN"/>
    <property type="match status" value="1"/>
</dbReference>
<keyword evidence="3" id="KW-0029">Amino-acid transport</keyword>
<dbReference type="InterPro" id="IPR028081">
    <property type="entry name" value="Leu-bd"/>
</dbReference>
<keyword evidence="6" id="KW-1185">Reference proteome</keyword>
<dbReference type="InterPro" id="IPR051010">
    <property type="entry name" value="BCAA_transport"/>
</dbReference>
<keyword evidence="2" id="KW-0732">Signal</keyword>
<organism evidence="5 6">
    <name type="scientific">Roseomonas haemaphysalidis</name>
    <dbReference type="NCBI Taxonomy" id="2768162"/>
    <lineage>
        <taxon>Bacteria</taxon>
        <taxon>Pseudomonadati</taxon>
        <taxon>Pseudomonadota</taxon>
        <taxon>Alphaproteobacteria</taxon>
        <taxon>Acetobacterales</taxon>
        <taxon>Roseomonadaceae</taxon>
        <taxon>Roseomonas</taxon>
    </lineage>
</organism>
<evidence type="ECO:0000256" key="3">
    <source>
        <dbReference type="ARBA" id="ARBA00022970"/>
    </source>
</evidence>
<comment type="similarity">
    <text evidence="1">Belongs to the leucine-binding protein family.</text>
</comment>
<dbReference type="EMBL" id="JACTNG010000014">
    <property type="protein sequence ID" value="MBO1081290.1"/>
    <property type="molecule type" value="Genomic_DNA"/>
</dbReference>
<accession>A0ABS3KWG0</accession>
<dbReference type="Proteomes" id="UP001518989">
    <property type="component" value="Unassembled WGS sequence"/>
</dbReference>
<comment type="caution">
    <text evidence="5">The sequence shown here is derived from an EMBL/GenBank/DDBJ whole genome shotgun (WGS) entry which is preliminary data.</text>
</comment>
<dbReference type="PANTHER" id="PTHR30483:SF6">
    <property type="entry name" value="PERIPLASMIC BINDING PROTEIN OF ABC TRANSPORTER FOR NATURAL AMINO ACIDS"/>
    <property type="match status" value="1"/>
</dbReference>
<evidence type="ECO:0000256" key="2">
    <source>
        <dbReference type="ARBA" id="ARBA00022729"/>
    </source>
</evidence>
<gene>
    <name evidence="5" type="ORF">IAI61_19845</name>
</gene>
<evidence type="ECO:0000313" key="5">
    <source>
        <dbReference type="EMBL" id="MBO1081290.1"/>
    </source>
</evidence>
<name>A0ABS3KWG0_9PROT</name>
<proteinExistence type="inferred from homology"/>
<dbReference type="RefSeq" id="WP_207419469.1">
    <property type="nucleotide sequence ID" value="NZ_CP061177.1"/>
</dbReference>
<dbReference type="InterPro" id="IPR028082">
    <property type="entry name" value="Peripla_BP_I"/>
</dbReference>
<evidence type="ECO:0000313" key="6">
    <source>
        <dbReference type="Proteomes" id="UP001518989"/>
    </source>
</evidence>
<dbReference type="Pfam" id="PF13458">
    <property type="entry name" value="Peripla_BP_6"/>
    <property type="match status" value="1"/>
</dbReference>
<dbReference type="SUPFAM" id="SSF53822">
    <property type="entry name" value="Periplasmic binding protein-like I"/>
    <property type="match status" value="1"/>
</dbReference>
<evidence type="ECO:0000259" key="4">
    <source>
        <dbReference type="Pfam" id="PF13458"/>
    </source>
</evidence>
<feature type="domain" description="Leucine-binding protein" evidence="4">
    <location>
        <begin position="36"/>
        <end position="368"/>
    </location>
</feature>